<evidence type="ECO:0000256" key="7">
    <source>
        <dbReference type="ARBA" id="ARBA00022989"/>
    </source>
</evidence>
<keyword evidence="6" id="KW-0677">Repeat</keyword>
<evidence type="ECO:0000256" key="1">
    <source>
        <dbReference type="ARBA" id="ARBA00004479"/>
    </source>
</evidence>
<dbReference type="PANTHER" id="PTHR48063">
    <property type="entry name" value="LRR RECEPTOR-LIKE KINASE"/>
    <property type="match status" value="1"/>
</dbReference>
<reference evidence="11" key="1">
    <citation type="submission" date="2023-02" db="EMBL/GenBank/DDBJ databases">
        <title>Genome of toxic invasive species Heracleum sosnowskyi carries increased number of genes despite the absence of recent whole-genome duplications.</title>
        <authorList>
            <person name="Schelkunov M."/>
            <person name="Shtratnikova V."/>
            <person name="Makarenko M."/>
            <person name="Klepikova A."/>
            <person name="Omelchenko D."/>
            <person name="Novikova G."/>
            <person name="Obukhova E."/>
            <person name="Bogdanov V."/>
            <person name="Penin A."/>
            <person name="Logacheva M."/>
        </authorList>
    </citation>
    <scope>NUCLEOTIDE SEQUENCE</scope>
    <source>
        <strain evidence="11">Hsosn_3</strain>
        <tissue evidence="11">Leaf</tissue>
    </source>
</reference>
<evidence type="ECO:0000256" key="9">
    <source>
        <dbReference type="ARBA" id="ARBA00023180"/>
    </source>
</evidence>
<proteinExistence type="inferred from homology"/>
<comment type="subcellular location">
    <subcellularLocation>
        <location evidence="1">Membrane</location>
        <topology evidence="1">Single-pass type I membrane protein</topology>
    </subcellularLocation>
</comment>
<keyword evidence="12" id="KW-1185">Reference proteome</keyword>
<keyword evidence="8 10" id="KW-0472">Membrane</keyword>
<keyword evidence="7 10" id="KW-1133">Transmembrane helix</keyword>
<evidence type="ECO:0000256" key="10">
    <source>
        <dbReference type="SAM" id="Phobius"/>
    </source>
</evidence>
<feature type="transmembrane region" description="Helical" evidence="10">
    <location>
        <begin position="141"/>
        <end position="165"/>
    </location>
</feature>
<dbReference type="InterPro" id="IPR001611">
    <property type="entry name" value="Leu-rich_rpt"/>
</dbReference>
<evidence type="ECO:0000313" key="12">
    <source>
        <dbReference type="Proteomes" id="UP001237642"/>
    </source>
</evidence>
<evidence type="ECO:0000256" key="2">
    <source>
        <dbReference type="ARBA" id="ARBA00009592"/>
    </source>
</evidence>
<dbReference type="InterPro" id="IPR032675">
    <property type="entry name" value="LRR_dom_sf"/>
</dbReference>
<keyword evidence="5" id="KW-0732">Signal</keyword>
<keyword evidence="3" id="KW-0433">Leucine-rich repeat</keyword>
<dbReference type="PANTHER" id="PTHR48063:SF98">
    <property type="entry name" value="LRR RECEPTOR-LIKE SERINE_THREONINE-PROTEIN KINASE FLS2"/>
    <property type="match status" value="1"/>
</dbReference>
<evidence type="ECO:0000256" key="3">
    <source>
        <dbReference type="ARBA" id="ARBA00022614"/>
    </source>
</evidence>
<dbReference type="GO" id="GO:0016020">
    <property type="term" value="C:membrane"/>
    <property type="evidence" value="ECO:0007669"/>
    <property type="project" value="UniProtKB-SubCell"/>
</dbReference>
<keyword evidence="9" id="KW-0325">Glycoprotein</keyword>
<evidence type="ECO:0000256" key="4">
    <source>
        <dbReference type="ARBA" id="ARBA00022692"/>
    </source>
</evidence>
<protein>
    <submittedName>
        <fullName evidence="11">Leucine-rich repeat domain, L domain-containing protein</fullName>
    </submittedName>
</protein>
<accession>A0AAD8HDU5</accession>
<dbReference type="Pfam" id="PF00560">
    <property type="entry name" value="LRR_1"/>
    <property type="match status" value="3"/>
</dbReference>
<evidence type="ECO:0000313" key="11">
    <source>
        <dbReference type="EMBL" id="KAK1364272.1"/>
    </source>
</evidence>
<evidence type="ECO:0000256" key="6">
    <source>
        <dbReference type="ARBA" id="ARBA00022737"/>
    </source>
</evidence>
<dbReference type="SUPFAM" id="SSF52058">
    <property type="entry name" value="L domain-like"/>
    <property type="match status" value="1"/>
</dbReference>
<reference evidence="11" key="2">
    <citation type="submission" date="2023-05" db="EMBL/GenBank/DDBJ databases">
        <authorList>
            <person name="Schelkunov M.I."/>
        </authorList>
    </citation>
    <scope>NUCLEOTIDE SEQUENCE</scope>
    <source>
        <strain evidence="11">Hsosn_3</strain>
        <tissue evidence="11">Leaf</tissue>
    </source>
</reference>
<dbReference type="FunFam" id="3.80.10.10:FF:000111">
    <property type="entry name" value="LRR receptor-like serine/threonine-protein kinase ERECTA"/>
    <property type="match status" value="1"/>
</dbReference>
<evidence type="ECO:0000256" key="5">
    <source>
        <dbReference type="ARBA" id="ARBA00022729"/>
    </source>
</evidence>
<dbReference type="EMBL" id="JAUIZM010000009">
    <property type="protein sequence ID" value="KAK1364272.1"/>
    <property type="molecule type" value="Genomic_DNA"/>
</dbReference>
<dbReference type="AlphaFoldDB" id="A0AAD8HDU5"/>
<sequence length="175" mass="19601">MIDLSTNELTGEFPLSITRLLDLKGLNLSENRFHGKVLQEIGQLKVLECLDLSTNKFSGEIPQSMSGLNFLAYLDLSNNNFSGRIPSGTQLQGFGNSTYEENPGLCGKPLTNICPGDELDYDIRPSGEDDVDGDDSEYERWLYISTVLGFSTSFWGIIGTLVLHCRWRRAYFCNK</sequence>
<comment type="caution">
    <text evidence="11">The sequence shown here is derived from an EMBL/GenBank/DDBJ whole genome shotgun (WGS) entry which is preliminary data.</text>
</comment>
<evidence type="ECO:0000256" key="8">
    <source>
        <dbReference type="ARBA" id="ARBA00023136"/>
    </source>
</evidence>
<comment type="similarity">
    <text evidence="2">Belongs to the RLP family.</text>
</comment>
<keyword evidence="4 10" id="KW-0812">Transmembrane</keyword>
<dbReference type="InterPro" id="IPR046956">
    <property type="entry name" value="RLP23-like"/>
</dbReference>
<gene>
    <name evidence="11" type="ORF">POM88_039833</name>
</gene>
<dbReference type="Proteomes" id="UP001237642">
    <property type="component" value="Unassembled WGS sequence"/>
</dbReference>
<name>A0AAD8HDU5_9APIA</name>
<dbReference type="Gene3D" id="3.80.10.10">
    <property type="entry name" value="Ribonuclease Inhibitor"/>
    <property type="match status" value="1"/>
</dbReference>
<organism evidence="11 12">
    <name type="scientific">Heracleum sosnowskyi</name>
    <dbReference type="NCBI Taxonomy" id="360622"/>
    <lineage>
        <taxon>Eukaryota</taxon>
        <taxon>Viridiplantae</taxon>
        <taxon>Streptophyta</taxon>
        <taxon>Embryophyta</taxon>
        <taxon>Tracheophyta</taxon>
        <taxon>Spermatophyta</taxon>
        <taxon>Magnoliopsida</taxon>
        <taxon>eudicotyledons</taxon>
        <taxon>Gunneridae</taxon>
        <taxon>Pentapetalae</taxon>
        <taxon>asterids</taxon>
        <taxon>campanulids</taxon>
        <taxon>Apiales</taxon>
        <taxon>Apiaceae</taxon>
        <taxon>Apioideae</taxon>
        <taxon>apioid superclade</taxon>
        <taxon>Tordylieae</taxon>
        <taxon>Tordyliinae</taxon>
        <taxon>Heracleum</taxon>
    </lineage>
</organism>